<feature type="compositionally biased region" description="Basic residues" evidence="1">
    <location>
        <begin position="229"/>
        <end position="243"/>
    </location>
</feature>
<accession>A0A372ENW2</accession>
<dbReference type="Proteomes" id="UP000261931">
    <property type="component" value="Unassembled WGS sequence"/>
</dbReference>
<sequence>MRTLVAPHEPARLRPAESRRFRQQLLLRLPLSAARAARRHHGLLRLLPRGGRRGRRGERSGRGADQAGLVARRGGAGLRGPAQPPGDAGPDAAGRRLRHRGAPPAGRHRRLPDGPGAEPLPRLRQPAALLPPGGRPRGRGCRAHLRPDAGAHHRVRAPHGPGLPAHQHRARRGRGRGARAHLPAHRRAAALRREGARAAAPRRGAGWRSGRFRAPLHRAHGLPVPTRAGHLRRGPGPAARRRPPQPETRPDDGQHLPHAAARDRGRAAAGAHAPREPDAAAQVLARVEGAGAGAAVSTGPSVAIVGGGWAGCAAAVAAAQGGARVTLFEITHTLGGRARRVDIAPPDGAPLPLDNGQHILIGAYTATLAFMRAVGVNPREALLALPLSLRFADGQGLAVPPWAARWPAPLDALAAMLGARGWRAAERLALLRVSLRWRAQGFACGASDTVATVCEGLPPRVMDELIGPLCVSALNLPPDQASGATFLRVMRDALFGRGAPGFAPSALLLPRHDLSKLGPDPAARWLRERGHAVHLGRRIERIEADGQGWRLSGEGQSERVDRVVWATPAPVAADALRGIAPDWAGTAAALAHTAITTVYALGPREHPPLPAPMVSLRGGPAQFAFDRGRLRTADAGVLAFVLSDSHGEREDLQAATLEQARAQLGLEGLIPLRTITERRATFACTPGLRRPPATVAPGLWAAGDHVDGPYPATIEGAVRSGQAAGRAAARGR</sequence>
<dbReference type="Gene3D" id="3.50.50.60">
    <property type="entry name" value="FAD/NAD(P)-binding domain"/>
    <property type="match status" value="1"/>
</dbReference>
<feature type="compositionally biased region" description="Basic residues" evidence="1">
    <location>
        <begin position="95"/>
        <end position="110"/>
    </location>
</feature>
<dbReference type="PANTHER" id="PTHR42923">
    <property type="entry name" value="PROTOPORPHYRINOGEN OXIDASE"/>
    <property type="match status" value="1"/>
</dbReference>
<reference evidence="3 4" key="1">
    <citation type="submission" date="2018-08" db="EMBL/GenBank/DDBJ databases">
        <title>Hydrogenophaga sp. LA-38 isolated from sludge.</title>
        <authorList>
            <person name="Im W.-T."/>
        </authorList>
    </citation>
    <scope>NUCLEOTIDE SEQUENCE [LARGE SCALE GENOMIC DNA]</scope>
    <source>
        <strain evidence="3 4">LA-38</strain>
    </source>
</reference>
<dbReference type="InterPro" id="IPR017830">
    <property type="entry name" value="SQase_HpnE"/>
</dbReference>
<feature type="region of interest" description="Disordered" evidence="1">
    <location>
        <begin position="44"/>
        <end position="279"/>
    </location>
</feature>
<evidence type="ECO:0000313" key="3">
    <source>
        <dbReference type="EMBL" id="RFP81290.1"/>
    </source>
</evidence>
<dbReference type="NCBIfam" id="TIGR03467">
    <property type="entry name" value="HpnE"/>
    <property type="match status" value="1"/>
</dbReference>
<dbReference type="GO" id="GO:0016491">
    <property type="term" value="F:oxidoreductase activity"/>
    <property type="evidence" value="ECO:0007669"/>
    <property type="project" value="InterPro"/>
</dbReference>
<feature type="compositionally biased region" description="Basic residues" evidence="1">
    <location>
        <begin position="210"/>
        <end position="220"/>
    </location>
</feature>
<organism evidence="3 4">
    <name type="scientific">Hydrogenophaga borbori</name>
    <dbReference type="NCBI Taxonomy" id="2294117"/>
    <lineage>
        <taxon>Bacteria</taxon>
        <taxon>Pseudomonadati</taxon>
        <taxon>Pseudomonadota</taxon>
        <taxon>Betaproteobacteria</taxon>
        <taxon>Burkholderiales</taxon>
        <taxon>Comamonadaceae</taxon>
        <taxon>Hydrogenophaga</taxon>
    </lineage>
</organism>
<feature type="domain" description="Amine oxidase" evidence="2">
    <location>
        <begin position="310"/>
        <end position="725"/>
    </location>
</feature>
<evidence type="ECO:0000256" key="1">
    <source>
        <dbReference type="SAM" id="MobiDB-lite"/>
    </source>
</evidence>
<dbReference type="InterPro" id="IPR002937">
    <property type="entry name" value="Amino_oxidase"/>
</dbReference>
<dbReference type="AlphaFoldDB" id="A0A372ENW2"/>
<dbReference type="SUPFAM" id="SSF51905">
    <property type="entry name" value="FAD/NAD(P)-binding domain"/>
    <property type="match status" value="1"/>
</dbReference>
<feature type="compositionally biased region" description="Low complexity" evidence="1">
    <location>
        <begin position="197"/>
        <end position="209"/>
    </location>
</feature>
<name>A0A372ENW2_9BURK</name>
<feature type="compositionally biased region" description="Low complexity" evidence="1">
    <location>
        <begin position="119"/>
        <end position="132"/>
    </location>
</feature>
<dbReference type="PANTHER" id="PTHR42923:SF47">
    <property type="entry name" value="BLR3003 PROTEIN"/>
    <property type="match status" value="1"/>
</dbReference>
<evidence type="ECO:0000313" key="4">
    <source>
        <dbReference type="Proteomes" id="UP000261931"/>
    </source>
</evidence>
<dbReference type="Pfam" id="PF01593">
    <property type="entry name" value="Amino_oxidase"/>
    <property type="match status" value="1"/>
</dbReference>
<comment type="caution">
    <text evidence="3">The sequence shown here is derived from an EMBL/GenBank/DDBJ whole genome shotgun (WGS) entry which is preliminary data.</text>
</comment>
<proteinExistence type="predicted"/>
<protein>
    <submittedName>
        <fullName evidence="3">FAD-dependent oxidoreductase</fullName>
    </submittedName>
</protein>
<feature type="compositionally biased region" description="Basic and acidic residues" evidence="1">
    <location>
        <begin position="248"/>
        <end position="266"/>
    </location>
</feature>
<feature type="compositionally biased region" description="Low complexity" evidence="1">
    <location>
        <begin position="63"/>
        <end position="92"/>
    </location>
</feature>
<keyword evidence="4" id="KW-1185">Reference proteome</keyword>
<evidence type="ECO:0000259" key="2">
    <source>
        <dbReference type="Pfam" id="PF01593"/>
    </source>
</evidence>
<dbReference type="InterPro" id="IPR036188">
    <property type="entry name" value="FAD/NAD-bd_sf"/>
</dbReference>
<dbReference type="InterPro" id="IPR050464">
    <property type="entry name" value="Zeta_carotene_desat/Oxidored"/>
</dbReference>
<dbReference type="EMBL" id="QVLS01000002">
    <property type="protein sequence ID" value="RFP81290.1"/>
    <property type="molecule type" value="Genomic_DNA"/>
</dbReference>
<gene>
    <name evidence="3" type="ORF">DY262_04150</name>
</gene>
<feature type="compositionally biased region" description="Basic residues" evidence="1">
    <location>
        <begin position="166"/>
        <end position="190"/>
    </location>
</feature>
<dbReference type="Gene3D" id="3.40.50.720">
    <property type="entry name" value="NAD(P)-binding Rossmann-like Domain"/>
    <property type="match status" value="1"/>
</dbReference>